<dbReference type="PANTHER" id="PTHR32125">
    <property type="entry name" value="2-C-METHYL-D-ERYTHRITOL 4-PHOSPHATE CYTIDYLYLTRANSFERASE, CHLOROPLASTIC"/>
    <property type="match status" value="1"/>
</dbReference>
<reference evidence="4" key="1">
    <citation type="journal article" date="2019" name="Int. J. Syst. Evol. Microbiol.">
        <title>The Global Catalogue of Microorganisms (GCM) 10K type strain sequencing project: providing services to taxonomists for standard genome sequencing and annotation.</title>
        <authorList>
            <consortium name="The Broad Institute Genomics Platform"/>
            <consortium name="The Broad Institute Genome Sequencing Center for Infectious Disease"/>
            <person name="Wu L."/>
            <person name="Ma J."/>
        </authorList>
    </citation>
    <scope>NUCLEOTIDE SEQUENCE [LARGE SCALE GENOMIC DNA]</scope>
    <source>
        <strain evidence="4">CGMCC 1.12966</strain>
    </source>
</reference>
<gene>
    <name evidence="3" type="primary">ispD</name>
    <name evidence="3" type="ORF">GCM10017764_09530</name>
</gene>
<protein>
    <submittedName>
        <fullName evidence="3">2-C-methyl-D-erythritol 4-phosphate cytidylyltransferase</fullName>
    </submittedName>
</protein>
<dbReference type="SUPFAM" id="SSF53448">
    <property type="entry name" value="Nucleotide-diphospho-sugar transferases"/>
    <property type="match status" value="1"/>
</dbReference>
<accession>A0ABQ3HVG6</accession>
<proteinExistence type="predicted"/>
<keyword evidence="4" id="KW-1185">Reference proteome</keyword>
<dbReference type="Proteomes" id="UP000620550">
    <property type="component" value="Unassembled WGS sequence"/>
</dbReference>
<keyword evidence="2 3" id="KW-0548">Nucleotidyltransferase</keyword>
<sequence length="246" mass="28325">MTRDLGYIIILAAGSGSRFSTALSKQFMELQGKPIVVRTIEKYLKHFSANKIRVVIAEKHRVIWDKITDFFPHLKPIITAYGGSERFYSVRNALETISCSEKELIGVHDAVRPFVSDEVIQRVYQIAQAQGCCVPIFNSVNTLRLVHSDGNETIDRSSVKEVQNPQVFRNALLRNAYMQPYEKRFHDDATLVENLGYKIYTCNGNYENIKITYPQDLYLAEGLMKWFENKNNEISNIQDYKAIHVH</sequence>
<dbReference type="Pfam" id="PF01128">
    <property type="entry name" value="IspD"/>
    <property type="match status" value="1"/>
</dbReference>
<dbReference type="InterPro" id="IPR050088">
    <property type="entry name" value="IspD/TarI_cytidylyltransf_bact"/>
</dbReference>
<dbReference type="Gene3D" id="3.90.550.10">
    <property type="entry name" value="Spore Coat Polysaccharide Biosynthesis Protein SpsA, Chain A"/>
    <property type="match status" value="1"/>
</dbReference>
<comment type="caution">
    <text evidence="3">The sequence shown here is derived from an EMBL/GenBank/DDBJ whole genome shotgun (WGS) entry which is preliminary data.</text>
</comment>
<keyword evidence="1" id="KW-0808">Transferase</keyword>
<dbReference type="InterPro" id="IPR001228">
    <property type="entry name" value="IspD"/>
</dbReference>
<dbReference type="InterPro" id="IPR034683">
    <property type="entry name" value="IspD/TarI"/>
</dbReference>
<organism evidence="3 4">
    <name type="scientific">Sphingobacterium griseoflavum</name>
    <dbReference type="NCBI Taxonomy" id="1474952"/>
    <lineage>
        <taxon>Bacteria</taxon>
        <taxon>Pseudomonadati</taxon>
        <taxon>Bacteroidota</taxon>
        <taxon>Sphingobacteriia</taxon>
        <taxon>Sphingobacteriales</taxon>
        <taxon>Sphingobacteriaceae</taxon>
        <taxon>Sphingobacterium</taxon>
    </lineage>
</organism>
<dbReference type="RefSeq" id="WP_189625482.1">
    <property type="nucleotide sequence ID" value="NZ_BNAF01000003.1"/>
</dbReference>
<evidence type="ECO:0000313" key="4">
    <source>
        <dbReference type="Proteomes" id="UP000620550"/>
    </source>
</evidence>
<dbReference type="CDD" id="cd02516">
    <property type="entry name" value="CDP-ME_synthetase"/>
    <property type="match status" value="1"/>
</dbReference>
<dbReference type="NCBIfam" id="TIGR00453">
    <property type="entry name" value="ispD"/>
    <property type="match status" value="1"/>
</dbReference>
<dbReference type="GO" id="GO:0016779">
    <property type="term" value="F:nucleotidyltransferase activity"/>
    <property type="evidence" value="ECO:0007669"/>
    <property type="project" value="UniProtKB-KW"/>
</dbReference>
<dbReference type="EMBL" id="BNAF01000003">
    <property type="protein sequence ID" value="GHE29003.1"/>
    <property type="molecule type" value="Genomic_DNA"/>
</dbReference>
<dbReference type="InterPro" id="IPR029044">
    <property type="entry name" value="Nucleotide-diphossugar_trans"/>
</dbReference>
<name>A0ABQ3HVG6_9SPHI</name>
<evidence type="ECO:0000313" key="3">
    <source>
        <dbReference type="EMBL" id="GHE29003.1"/>
    </source>
</evidence>
<dbReference type="PANTHER" id="PTHR32125:SF4">
    <property type="entry name" value="2-C-METHYL-D-ERYTHRITOL 4-PHOSPHATE CYTIDYLYLTRANSFERASE, CHLOROPLASTIC"/>
    <property type="match status" value="1"/>
</dbReference>
<evidence type="ECO:0000256" key="2">
    <source>
        <dbReference type="ARBA" id="ARBA00022695"/>
    </source>
</evidence>
<evidence type="ECO:0000256" key="1">
    <source>
        <dbReference type="ARBA" id="ARBA00022679"/>
    </source>
</evidence>